<feature type="non-terminal residue" evidence="2">
    <location>
        <position position="117"/>
    </location>
</feature>
<name>A0ABD0PIK7_CIRMR</name>
<proteinExistence type="predicted"/>
<evidence type="ECO:0000256" key="1">
    <source>
        <dbReference type="SAM" id="MobiDB-lite"/>
    </source>
</evidence>
<sequence>MELRPKAKKDKHRATETTERKIPQNGAEGNVAEGESSAGVLAAAMKEFRKIIGSVKQELISQMSDLRNSIQGSIDALTVPVSSVQGRIVMAEQRISDVEHAISGNEQSLNLLKKDNK</sequence>
<feature type="compositionally biased region" description="Basic residues" evidence="1">
    <location>
        <begin position="1"/>
        <end position="12"/>
    </location>
</feature>
<keyword evidence="3" id="KW-1185">Reference proteome</keyword>
<dbReference type="Proteomes" id="UP001529510">
    <property type="component" value="Unassembled WGS sequence"/>
</dbReference>
<evidence type="ECO:0000313" key="3">
    <source>
        <dbReference type="Proteomes" id="UP001529510"/>
    </source>
</evidence>
<comment type="caution">
    <text evidence="2">The sequence shown here is derived from an EMBL/GenBank/DDBJ whole genome shotgun (WGS) entry which is preliminary data.</text>
</comment>
<dbReference type="AlphaFoldDB" id="A0ABD0PIK7"/>
<dbReference type="EMBL" id="JAMKFB020000015">
    <property type="protein sequence ID" value="KAL0173899.1"/>
    <property type="molecule type" value="Genomic_DNA"/>
</dbReference>
<reference evidence="2 3" key="1">
    <citation type="submission" date="2024-05" db="EMBL/GenBank/DDBJ databases">
        <title>Genome sequencing and assembly of Indian major carp, Cirrhinus mrigala (Hamilton, 1822).</title>
        <authorList>
            <person name="Mohindra V."/>
            <person name="Chowdhury L.M."/>
            <person name="Lal K."/>
            <person name="Jena J.K."/>
        </authorList>
    </citation>
    <scope>NUCLEOTIDE SEQUENCE [LARGE SCALE GENOMIC DNA]</scope>
    <source>
        <strain evidence="2">CM1030</strain>
        <tissue evidence="2">Blood</tissue>
    </source>
</reference>
<protein>
    <submittedName>
        <fullName evidence="2">Uncharacterized protein</fullName>
    </submittedName>
</protein>
<feature type="compositionally biased region" description="Basic and acidic residues" evidence="1">
    <location>
        <begin position="13"/>
        <end position="22"/>
    </location>
</feature>
<organism evidence="2 3">
    <name type="scientific">Cirrhinus mrigala</name>
    <name type="common">Mrigala</name>
    <dbReference type="NCBI Taxonomy" id="683832"/>
    <lineage>
        <taxon>Eukaryota</taxon>
        <taxon>Metazoa</taxon>
        <taxon>Chordata</taxon>
        <taxon>Craniata</taxon>
        <taxon>Vertebrata</taxon>
        <taxon>Euteleostomi</taxon>
        <taxon>Actinopterygii</taxon>
        <taxon>Neopterygii</taxon>
        <taxon>Teleostei</taxon>
        <taxon>Ostariophysi</taxon>
        <taxon>Cypriniformes</taxon>
        <taxon>Cyprinidae</taxon>
        <taxon>Labeoninae</taxon>
        <taxon>Labeonini</taxon>
        <taxon>Cirrhinus</taxon>
    </lineage>
</organism>
<accession>A0ABD0PIK7</accession>
<gene>
    <name evidence="2" type="ORF">M9458_029867</name>
</gene>
<feature type="region of interest" description="Disordered" evidence="1">
    <location>
        <begin position="1"/>
        <end position="33"/>
    </location>
</feature>
<evidence type="ECO:0000313" key="2">
    <source>
        <dbReference type="EMBL" id="KAL0173899.1"/>
    </source>
</evidence>